<sequence>MKKNFGKQTYLYPMPVLIIATYDENGNPDAMNAAWGGIHDTNQIGICLDKSHKTTKNIAARRAFTVSIADAAHVKECDYFGIVSGNTEPDKIKKAGFTVTKSEFVDAPVLNELPMVLECEVAQMSDDSDYIVGNIINVSADEAVLTDGKIDASKLKPICYDPVAHNYNVLGEAVGKAFSDGKALR</sequence>
<accession>A0A1H9ENC5</accession>
<dbReference type="STRING" id="163.SAMN04487775_10867"/>
<keyword evidence="2" id="KW-0285">Flavoprotein</keyword>
<dbReference type="GO" id="GO:0010181">
    <property type="term" value="F:FMN binding"/>
    <property type="evidence" value="ECO:0007669"/>
    <property type="project" value="InterPro"/>
</dbReference>
<dbReference type="Gene3D" id="2.30.110.10">
    <property type="entry name" value="Electron Transport, Fmn-binding Protein, Chain A"/>
    <property type="match status" value="1"/>
</dbReference>
<comment type="similarity">
    <text evidence="3">Belongs to the flavoredoxin family.</text>
</comment>
<dbReference type="SMART" id="SM00903">
    <property type="entry name" value="Flavin_Reduct"/>
    <property type="match status" value="1"/>
</dbReference>
<dbReference type="RefSeq" id="WP_074642412.1">
    <property type="nucleotide sequence ID" value="NZ_AP025286.1"/>
</dbReference>
<comment type="cofactor">
    <cofactor evidence="1">
        <name>FMN</name>
        <dbReference type="ChEBI" id="CHEBI:58210"/>
    </cofactor>
</comment>
<dbReference type="AlphaFoldDB" id="A0A1H9ENC5"/>
<reference evidence="5 6" key="1">
    <citation type="submission" date="2016-10" db="EMBL/GenBank/DDBJ databases">
        <authorList>
            <person name="de Groot N.N."/>
        </authorList>
    </citation>
    <scope>NUCLEOTIDE SEQUENCE [LARGE SCALE GENOMIC DNA]</scope>
    <source>
        <strain evidence="5 6">B25</strain>
    </source>
</reference>
<dbReference type="EMBL" id="FOFU01000003">
    <property type="protein sequence ID" value="SEQ27220.1"/>
    <property type="molecule type" value="Genomic_DNA"/>
</dbReference>
<feature type="domain" description="Flavin reductase like" evidence="4">
    <location>
        <begin position="9"/>
        <end position="152"/>
    </location>
</feature>
<evidence type="ECO:0000313" key="5">
    <source>
        <dbReference type="EMBL" id="SEQ27220.1"/>
    </source>
</evidence>
<proteinExistence type="inferred from homology"/>
<keyword evidence="6" id="KW-1185">Reference proteome</keyword>
<dbReference type="InterPro" id="IPR052174">
    <property type="entry name" value="Flavoredoxin"/>
</dbReference>
<evidence type="ECO:0000256" key="2">
    <source>
        <dbReference type="ARBA" id="ARBA00022630"/>
    </source>
</evidence>
<evidence type="ECO:0000259" key="4">
    <source>
        <dbReference type="SMART" id="SM00903"/>
    </source>
</evidence>
<gene>
    <name evidence="5" type="ORF">SAMN04487977_103226</name>
</gene>
<name>A0A1H9ENC5_9SPIR</name>
<evidence type="ECO:0000256" key="1">
    <source>
        <dbReference type="ARBA" id="ARBA00001917"/>
    </source>
</evidence>
<protein>
    <submittedName>
        <fullName evidence="5">NADH-FMN oxidoreductase RutF, flavin reductase (DIM6/NTAB) family</fullName>
    </submittedName>
</protein>
<dbReference type="InterPro" id="IPR002563">
    <property type="entry name" value="Flavin_Rdtase-like_dom"/>
</dbReference>
<dbReference type="SUPFAM" id="SSF50475">
    <property type="entry name" value="FMN-binding split barrel"/>
    <property type="match status" value="1"/>
</dbReference>
<dbReference type="PANTHER" id="PTHR43567">
    <property type="entry name" value="FLAVOREDOXIN-RELATED-RELATED"/>
    <property type="match status" value="1"/>
</dbReference>
<evidence type="ECO:0000256" key="3">
    <source>
        <dbReference type="ARBA" id="ARBA00038054"/>
    </source>
</evidence>
<dbReference type="eggNOG" id="COG1853">
    <property type="taxonomic scope" value="Bacteria"/>
</dbReference>
<dbReference type="Proteomes" id="UP000182360">
    <property type="component" value="Unassembled WGS sequence"/>
</dbReference>
<dbReference type="PANTHER" id="PTHR43567:SF1">
    <property type="entry name" value="FLAVOREDOXIN"/>
    <property type="match status" value="1"/>
</dbReference>
<dbReference type="GO" id="GO:0016646">
    <property type="term" value="F:oxidoreductase activity, acting on the CH-NH group of donors, NAD or NADP as acceptor"/>
    <property type="evidence" value="ECO:0007669"/>
    <property type="project" value="UniProtKB-ARBA"/>
</dbReference>
<evidence type="ECO:0000313" key="6">
    <source>
        <dbReference type="Proteomes" id="UP000182360"/>
    </source>
</evidence>
<dbReference type="Pfam" id="PF01613">
    <property type="entry name" value="Flavin_Reduct"/>
    <property type="match status" value="1"/>
</dbReference>
<organism evidence="5 6">
    <name type="scientific">Treponema bryantii</name>
    <dbReference type="NCBI Taxonomy" id="163"/>
    <lineage>
        <taxon>Bacteria</taxon>
        <taxon>Pseudomonadati</taxon>
        <taxon>Spirochaetota</taxon>
        <taxon>Spirochaetia</taxon>
        <taxon>Spirochaetales</taxon>
        <taxon>Treponemataceae</taxon>
        <taxon>Treponema</taxon>
    </lineage>
</organism>
<dbReference type="InterPro" id="IPR012349">
    <property type="entry name" value="Split_barrel_FMN-bd"/>
</dbReference>
<dbReference type="OrthoDB" id="9806228at2"/>